<feature type="region of interest" description="Disordered" evidence="1">
    <location>
        <begin position="1"/>
        <end position="25"/>
    </location>
</feature>
<dbReference type="PANTHER" id="PTHR36182">
    <property type="entry name" value="PROTEIN, PUTATIVE (AFU_ORTHOLOGUE AFUA_6G10930)-RELATED"/>
    <property type="match status" value="1"/>
</dbReference>
<feature type="region of interest" description="Disordered" evidence="1">
    <location>
        <begin position="184"/>
        <end position="351"/>
    </location>
</feature>
<protein>
    <recommendedName>
        <fullName evidence="4">Endoglucanase</fullName>
    </recommendedName>
</protein>
<dbReference type="PANTHER" id="PTHR36182:SF1">
    <property type="entry name" value="PROTEIN, PUTATIVE (AFU_ORTHOLOGUE AFUA_6G10930)-RELATED"/>
    <property type="match status" value="1"/>
</dbReference>
<dbReference type="Gene3D" id="2.70.50.70">
    <property type="match status" value="1"/>
</dbReference>
<dbReference type="AlphaFoldDB" id="A0AAD3TQE1"/>
<feature type="compositionally biased region" description="Low complexity" evidence="1">
    <location>
        <begin position="234"/>
        <end position="246"/>
    </location>
</feature>
<proteinExistence type="predicted"/>
<dbReference type="Proteomes" id="UP001222932">
    <property type="component" value="Unassembled WGS sequence"/>
</dbReference>
<gene>
    <name evidence="2" type="ORF">CspeluHIS016_0113950</name>
</gene>
<feature type="compositionally biased region" description="Polar residues" evidence="1">
    <location>
        <begin position="247"/>
        <end position="257"/>
    </location>
</feature>
<feature type="compositionally biased region" description="Low complexity" evidence="1">
    <location>
        <begin position="289"/>
        <end position="303"/>
    </location>
</feature>
<evidence type="ECO:0000313" key="2">
    <source>
        <dbReference type="EMBL" id="GMK54809.1"/>
    </source>
</evidence>
<accession>A0AAD3TQE1</accession>
<feature type="compositionally biased region" description="Low complexity" evidence="1">
    <location>
        <begin position="313"/>
        <end position="328"/>
    </location>
</feature>
<reference evidence="2" key="1">
    <citation type="journal article" date="2023" name="BMC Genomics">
        <title>Chromosome-level genome assemblies of Cutaneotrichosporon spp. (Trichosporonales, Basidiomycota) reveal imbalanced evolution between nucleotide sequences and chromosome synteny.</title>
        <authorList>
            <person name="Kobayashi Y."/>
            <person name="Kayamori A."/>
            <person name="Aoki K."/>
            <person name="Shiwa Y."/>
            <person name="Matsutani M."/>
            <person name="Fujita N."/>
            <person name="Sugita T."/>
            <person name="Iwasaki W."/>
            <person name="Tanaka N."/>
            <person name="Takashima M."/>
        </authorList>
    </citation>
    <scope>NUCLEOTIDE SEQUENCE</scope>
    <source>
        <strain evidence="2">HIS016</strain>
    </source>
</reference>
<reference evidence="2" key="2">
    <citation type="submission" date="2023-06" db="EMBL/GenBank/DDBJ databases">
        <authorList>
            <person name="Kobayashi Y."/>
            <person name="Kayamori A."/>
            <person name="Aoki K."/>
            <person name="Shiwa Y."/>
            <person name="Fujita N."/>
            <person name="Sugita T."/>
            <person name="Iwasaki W."/>
            <person name="Tanaka N."/>
            <person name="Takashima M."/>
        </authorList>
    </citation>
    <scope>NUCLEOTIDE SEQUENCE</scope>
    <source>
        <strain evidence="2">HIS016</strain>
    </source>
</reference>
<organism evidence="2 3">
    <name type="scientific">Cutaneotrichosporon spelunceum</name>
    <dbReference type="NCBI Taxonomy" id="1672016"/>
    <lineage>
        <taxon>Eukaryota</taxon>
        <taxon>Fungi</taxon>
        <taxon>Dikarya</taxon>
        <taxon>Basidiomycota</taxon>
        <taxon>Agaricomycotina</taxon>
        <taxon>Tremellomycetes</taxon>
        <taxon>Trichosporonales</taxon>
        <taxon>Trichosporonaceae</taxon>
        <taxon>Cutaneotrichosporon</taxon>
    </lineage>
</organism>
<name>A0AAD3TQE1_9TREE</name>
<feature type="compositionally biased region" description="Pro residues" evidence="1">
    <location>
        <begin position="223"/>
        <end position="233"/>
    </location>
</feature>
<keyword evidence="3" id="KW-1185">Reference proteome</keyword>
<evidence type="ECO:0000256" key="1">
    <source>
        <dbReference type="SAM" id="MobiDB-lite"/>
    </source>
</evidence>
<comment type="caution">
    <text evidence="2">The sequence shown here is derived from an EMBL/GenBank/DDBJ whole genome shotgun (WGS) entry which is preliminary data.</text>
</comment>
<evidence type="ECO:0008006" key="4">
    <source>
        <dbReference type="Google" id="ProtNLM"/>
    </source>
</evidence>
<sequence>MEMINPPPWNSKSNPNTPHDDIDYSMTSPLDASGANYPCKGYHSVLGTAAGKSVATWAPGSTQTVSIGGTAVHGGGSCQLLLSFDGGHSFKVIQSVLGDCPITSTWDFTLPTDIPSGDAVFAWTWFNRLGNREMYMNCASVTIGGGQQRRDGEVYTNSTRRGVDFNSAPNLFAANIGNGCGTEEGGDVDFPNPGSAVVRRGGFSPRAPIGNCAGGGGSSGPSKPEPSSEPVPSPSASSPSGSAPSSTTDGEWSQPRPTDSGEWNKPSATNDGEWNKPAPSSADDGMWRPSSSAAPPSPSISAPDWGNWHNNGSSSAEPSAAPAPSPSSGKKTCKRVRRHKRRMNHGKRGHF</sequence>
<dbReference type="EMBL" id="BTCM01000001">
    <property type="protein sequence ID" value="GMK54809.1"/>
    <property type="molecule type" value="Genomic_DNA"/>
</dbReference>
<feature type="compositionally biased region" description="Basic residues" evidence="1">
    <location>
        <begin position="331"/>
        <end position="351"/>
    </location>
</feature>
<evidence type="ECO:0000313" key="3">
    <source>
        <dbReference type="Proteomes" id="UP001222932"/>
    </source>
</evidence>